<dbReference type="VEuPathDB" id="FungiDB:PC110_g9447"/>
<evidence type="ECO:0000313" key="3">
    <source>
        <dbReference type="Proteomes" id="UP000760860"/>
    </source>
</evidence>
<dbReference type="AlphaFoldDB" id="A0A8T1HYH1"/>
<dbReference type="PANTHER" id="PTHR14614">
    <property type="entry name" value="HEPATOCELLULAR CARCINOMA-ASSOCIATED ANTIGEN"/>
    <property type="match status" value="1"/>
</dbReference>
<evidence type="ECO:0000313" key="1">
    <source>
        <dbReference type="EMBL" id="KAG2936141.1"/>
    </source>
</evidence>
<dbReference type="InterPro" id="IPR029063">
    <property type="entry name" value="SAM-dependent_MTases_sf"/>
</dbReference>
<evidence type="ECO:0000313" key="2">
    <source>
        <dbReference type="EMBL" id="KAG3217600.1"/>
    </source>
</evidence>
<organism evidence="2 3">
    <name type="scientific">Phytophthora cactorum</name>
    <dbReference type="NCBI Taxonomy" id="29920"/>
    <lineage>
        <taxon>Eukaryota</taxon>
        <taxon>Sar</taxon>
        <taxon>Stramenopiles</taxon>
        <taxon>Oomycota</taxon>
        <taxon>Peronosporomycetes</taxon>
        <taxon>Peronosporales</taxon>
        <taxon>Peronosporaceae</taxon>
        <taxon>Phytophthora</taxon>
    </lineage>
</organism>
<comment type="caution">
    <text evidence="2">The sequence shown here is derived from an EMBL/GenBank/DDBJ whole genome shotgun (WGS) entry which is preliminary data.</text>
</comment>
<gene>
    <name evidence="1" type="ORF">PC117_g12192</name>
    <name evidence="2" type="ORF">PC129_g11564</name>
</gene>
<protein>
    <recommendedName>
        <fullName evidence="4">S-adenosyl-L-methionine-dependent methyltransferase</fullName>
    </recommendedName>
</protein>
<dbReference type="EMBL" id="RCMV01000412">
    <property type="protein sequence ID" value="KAG3217600.1"/>
    <property type="molecule type" value="Genomic_DNA"/>
</dbReference>
<dbReference type="Proteomes" id="UP000736787">
    <property type="component" value="Unassembled WGS sequence"/>
</dbReference>
<dbReference type="PANTHER" id="PTHR14614:SF109">
    <property type="entry name" value="RIBOSOMAL LYSINE N-METHYLTRANSFERASE 5"/>
    <property type="match status" value="1"/>
</dbReference>
<dbReference type="SUPFAM" id="SSF53335">
    <property type="entry name" value="S-adenosyl-L-methionine-dependent methyltransferases"/>
    <property type="match status" value="1"/>
</dbReference>
<dbReference type="Gene3D" id="3.40.50.150">
    <property type="entry name" value="Vaccinia Virus protein VP39"/>
    <property type="match status" value="1"/>
</dbReference>
<dbReference type="Pfam" id="PF10294">
    <property type="entry name" value="Methyltransf_16"/>
    <property type="match status" value="1"/>
</dbReference>
<dbReference type="Proteomes" id="UP000760860">
    <property type="component" value="Unassembled WGS sequence"/>
</dbReference>
<dbReference type="InterPro" id="IPR019410">
    <property type="entry name" value="Methyltransf_16"/>
</dbReference>
<dbReference type="EMBL" id="RCMK01000330">
    <property type="protein sequence ID" value="KAG2936141.1"/>
    <property type="molecule type" value="Genomic_DNA"/>
</dbReference>
<name>A0A8T1HYH1_9STRA</name>
<sequence>MTQQVTICGRSYSLSETLRSAELAPIFEDAWTASRVWEASRFLAERLVHFASELPATFNVSAGQSVLELGSGCGLAGLVAASLGADVLLTDQHEALELLQRNAETNAASESERARLQVAEFVWGSDWTPPHSSYHYILVSDCINPIYGQDSWRNLARSIYRFSNEETVTYLAHEARGEDEAMTDFLAFSAALLRSIGIFWGPAGRLPSAGSSHQGSSFVALPRLVQSPSTRSPLSLEEQAPPRDRAATSLLEVLHTLVRSIKGDMSDFMKSMRAMDSPADNTIHYVGQNGPRYYSPAVAAEDREFFVREREMEADKEVALAASALARERHCAVTDKQFYSFDRRQQICLCKISKGSSSQQNSKDAVATKTARIDRHRRKIEHLLHVLQDEIAKETRREIEFLECSGPNGPASRQSRRLIALIIKARYEAADRIMRILEEYKIVIGVPAADYLLKAIEEGKALMS</sequence>
<dbReference type="VEuPathDB" id="FungiDB:PC110_g9446"/>
<proteinExistence type="predicted"/>
<evidence type="ECO:0008006" key="4">
    <source>
        <dbReference type="Google" id="ProtNLM"/>
    </source>
</evidence>
<reference evidence="2" key="1">
    <citation type="submission" date="2018-05" db="EMBL/GenBank/DDBJ databases">
        <title>Effector identification in a new, highly contiguous assembly of the strawberry crown rot pathogen Phytophthora cactorum.</title>
        <authorList>
            <person name="Armitage A.D."/>
            <person name="Nellist C.F."/>
            <person name="Bates H."/>
            <person name="Vickerstaff R.J."/>
            <person name="Harrison R.J."/>
        </authorList>
    </citation>
    <scope>NUCLEOTIDE SEQUENCE</scope>
    <source>
        <strain evidence="1">4040</strain>
        <strain evidence="2">P421</strain>
    </source>
</reference>
<accession>A0A8T1HYH1</accession>